<dbReference type="EMBL" id="BARS01054578">
    <property type="protein sequence ID" value="GAG49994.1"/>
    <property type="molecule type" value="Genomic_DNA"/>
</dbReference>
<dbReference type="InterPro" id="IPR029787">
    <property type="entry name" value="Nucleotide_cyclase"/>
</dbReference>
<gene>
    <name evidence="1" type="ORF">S01H1_80775</name>
</gene>
<evidence type="ECO:0000313" key="1">
    <source>
        <dbReference type="EMBL" id="GAG49994.1"/>
    </source>
</evidence>
<evidence type="ECO:0008006" key="2">
    <source>
        <dbReference type="Google" id="ProtNLM"/>
    </source>
</evidence>
<dbReference type="SUPFAM" id="SSF55073">
    <property type="entry name" value="Nucleotide cyclase"/>
    <property type="match status" value="1"/>
</dbReference>
<reference evidence="1" key="1">
    <citation type="journal article" date="2014" name="Front. Microbiol.">
        <title>High frequency of phylogenetically diverse reductive dehalogenase-homologous genes in deep subseafloor sedimentary metagenomes.</title>
        <authorList>
            <person name="Kawai M."/>
            <person name="Futagami T."/>
            <person name="Toyoda A."/>
            <person name="Takaki Y."/>
            <person name="Nishi S."/>
            <person name="Hori S."/>
            <person name="Arai W."/>
            <person name="Tsubouchi T."/>
            <person name="Morono Y."/>
            <person name="Uchiyama I."/>
            <person name="Ito T."/>
            <person name="Fujiyama A."/>
            <person name="Inagaki F."/>
            <person name="Takami H."/>
        </authorList>
    </citation>
    <scope>NUCLEOTIDE SEQUENCE</scope>
    <source>
        <strain evidence="1">Expedition CK06-06</strain>
    </source>
</reference>
<feature type="non-terminal residue" evidence="1">
    <location>
        <position position="204"/>
    </location>
</feature>
<protein>
    <recommendedName>
        <fullName evidence="2">Guanylate cyclase domain-containing protein</fullName>
    </recommendedName>
</protein>
<comment type="caution">
    <text evidence="1">The sequence shown here is derived from an EMBL/GenBank/DDBJ whole genome shotgun (WGS) entry which is preliminary data.</text>
</comment>
<name>X0Y2E2_9ZZZZ</name>
<dbReference type="Gene3D" id="3.30.70.1230">
    <property type="entry name" value="Nucleotide cyclase"/>
    <property type="match status" value="1"/>
</dbReference>
<sequence>MHRVFREALDGAEGRSEFIVAVIADIRGFSAFSTHHESVETAVYIKRVYIRMIDEYFPGGSFYKPTGDGMLITMPYTDTEESLRQAAQAAVGGCLRCLDEFPTICEGDSMINFEVPAAIGFGVAQGPACCLTSADVVLDYSGHLLNLTSRLTDLARPRGIVMDGGFALGLLPEDQQNLFEEDQVCIWSVAEQVPRTIYIQKGVV</sequence>
<dbReference type="AlphaFoldDB" id="X0Y2E2"/>
<proteinExistence type="predicted"/>
<accession>X0Y2E2</accession>
<organism evidence="1">
    <name type="scientific">marine sediment metagenome</name>
    <dbReference type="NCBI Taxonomy" id="412755"/>
    <lineage>
        <taxon>unclassified sequences</taxon>
        <taxon>metagenomes</taxon>
        <taxon>ecological metagenomes</taxon>
    </lineage>
</organism>